<feature type="transmembrane region" description="Helical" evidence="1">
    <location>
        <begin position="98"/>
        <end position="115"/>
    </location>
</feature>
<dbReference type="Proteomes" id="UP000290545">
    <property type="component" value="Unassembled WGS sequence"/>
</dbReference>
<name>A0A4Q1D2W0_9BACT</name>
<keyword evidence="3" id="KW-1185">Reference proteome</keyword>
<dbReference type="EMBL" id="SDHZ01000004">
    <property type="protein sequence ID" value="RXK81421.1"/>
    <property type="molecule type" value="Genomic_DNA"/>
</dbReference>
<accession>A0A4Q1D2W0</accession>
<feature type="transmembrane region" description="Helical" evidence="1">
    <location>
        <begin position="61"/>
        <end position="78"/>
    </location>
</feature>
<comment type="caution">
    <text evidence="2">The sequence shown here is derived from an EMBL/GenBank/DDBJ whole genome shotgun (WGS) entry which is preliminary data.</text>
</comment>
<organism evidence="2 3">
    <name type="scientific">Filimonas effusa</name>
    <dbReference type="NCBI Taxonomy" id="2508721"/>
    <lineage>
        <taxon>Bacteria</taxon>
        <taxon>Pseudomonadati</taxon>
        <taxon>Bacteroidota</taxon>
        <taxon>Chitinophagia</taxon>
        <taxon>Chitinophagales</taxon>
        <taxon>Chitinophagaceae</taxon>
        <taxon>Filimonas</taxon>
    </lineage>
</organism>
<evidence type="ECO:0000313" key="3">
    <source>
        <dbReference type="Proteomes" id="UP000290545"/>
    </source>
</evidence>
<keyword evidence="1" id="KW-0472">Membrane</keyword>
<gene>
    <name evidence="2" type="ORF">ESB13_21040</name>
</gene>
<proteinExistence type="predicted"/>
<keyword evidence="1" id="KW-0812">Transmembrane</keyword>
<dbReference type="AlphaFoldDB" id="A0A4Q1D2W0"/>
<evidence type="ECO:0000256" key="1">
    <source>
        <dbReference type="SAM" id="Phobius"/>
    </source>
</evidence>
<keyword evidence="1" id="KW-1133">Transmembrane helix</keyword>
<dbReference type="RefSeq" id="WP_129005672.1">
    <property type="nucleotide sequence ID" value="NZ_SDHZ01000004.1"/>
</dbReference>
<protein>
    <submittedName>
        <fullName evidence="2">Uncharacterized protein</fullName>
    </submittedName>
</protein>
<feature type="transmembrane region" description="Helical" evidence="1">
    <location>
        <begin position="21"/>
        <end position="41"/>
    </location>
</feature>
<evidence type="ECO:0000313" key="2">
    <source>
        <dbReference type="EMBL" id="RXK81421.1"/>
    </source>
</evidence>
<reference evidence="2 3" key="1">
    <citation type="submission" date="2019-01" db="EMBL/GenBank/DDBJ databases">
        <title>Filimonas sp. strain TTM-71.</title>
        <authorList>
            <person name="Chen W.-M."/>
        </authorList>
    </citation>
    <scope>NUCLEOTIDE SEQUENCE [LARGE SCALE GENOMIC DNA]</scope>
    <source>
        <strain evidence="2 3">TTM-71</strain>
    </source>
</reference>
<sequence length="117" mass="13754">MLNRCIYTLYLLARYRKLGDHYLIAGGIPFLWLHLVVLAGIKLLCMAIGVPFVDFFFDHRIGFMVCLILSFFLSKMYAKHVVVVEKKEMKIRRISLSFIWYSMICIMAFFLVIMTCL</sequence>